<dbReference type="PANTHER" id="PTHR43129">
    <property type="entry name" value="FOSMIDOMYCIN RESISTANCE PROTEIN"/>
    <property type="match status" value="1"/>
</dbReference>
<feature type="transmembrane region" description="Helical" evidence="4">
    <location>
        <begin position="243"/>
        <end position="264"/>
    </location>
</feature>
<comment type="caution">
    <text evidence="6">The sequence shown here is derived from an EMBL/GenBank/DDBJ whole genome shotgun (WGS) entry which is preliminary data.</text>
</comment>
<dbReference type="InterPro" id="IPR011701">
    <property type="entry name" value="MFS"/>
</dbReference>
<protein>
    <submittedName>
        <fullName evidence="6">MFS transporter</fullName>
    </submittedName>
</protein>
<feature type="transmembrane region" description="Helical" evidence="4">
    <location>
        <begin position="137"/>
        <end position="158"/>
    </location>
</feature>
<dbReference type="PROSITE" id="PS50850">
    <property type="entry name" value="MFS"/>
    <property type="match status" value="1"/>
</dbReference>
<dbReference type="GO" id="GO:0022857">
    <property type="term" value="F:transmembrane transporter activity"/>
    <property type="evidence" value="ECO:0007669"/>
    <property type="project" value="InterPro"/>
</dbReference>
<evidence type="ECO:0000313" key="7">
    <source>
        <dbReference type="Proteomes" id="UP001165427"/>
    </source>
</evidence>
<evidence type="ECO:0000256" key="2">
    <source>
        <dbReference type="ARBA" id="ARBA00022989"/>
    </source>
</evidence>
<keyword evidence="1 4" id="KW-0812">Transmembrane</keyword>
<feature type="transmembrane region" description="Helical" evidence="4">
    <location>
        <begin position="164"/>
        <end position="185"/>
    </location>
</feature>
<proteinExistence type="predicted"/>
<dbReference type="Gene3D" id="1.20.1250.20">
    <property type="entry name" value="MFS general substrate transporter like domains"/>
    <property type="match status" value="2"/>
</dbReference>
<evidence type="ECO:0000313" key="6">
    <source>
        <dbReference type="EMBL" id="MCJ8499846.1"/>
    </source>
</evidence>
<feature type="transmembrane region" description="Helical" evidence="4">
    <location>
        <begin position="358"/>
        <end position="381"/>
    </location>
</feature>
<dbReference type="InterPro" id="IPR036259">
    <property type="entry name" value="MFS_trans_sf"/>
</dbReference>
<feature type="transmembrane region" description="Helical" evidence="4">
    <location>
        <begin position="298"/>
        <end position="320"/>
    </location>
</feature>
<dbReference type="RefSeq" id="WP_246903402.1">
    <property type="nucleotide sequence ID" value="NZ_JALJRB010000003.1"/>
</dbReference>
<dbReference type="CDD" id="cd17478">
    <property type="entry name" value="MFS_FsR"/>
    <property type="match status" value="1"/>
</dbReference>
<evidence type="ECO:0000256" key="3">
    <source>
        <dbReference type="ARBA" id="ARBA00023136"/>
    </source>
</evidence>
<feature type="transmembrane region" description="Helical" evidence="4">
    <location>
        <begin position="276"/>
        <end position="292"/>
    </location>
</feature>
<organism evidence="6 7">
    <name type="scientific">Desulfatitalea alkaliphila</name>
    <dbReference type="NCBI Taxonomy" id="2929485"/>
    <lineage>
        <taxon>Bacteria</taxon>
        <taxon>Pseudomonadati</taxon>
        <taxon>Thermodesulfobacteriota</taxon>
        <taxon>Desulfobacteria</taxon>
        <taxon>Desulfobacterales</taxon>
        <taxon>Desulfosarcinaceae</taxon>
        <taxon>Desulfatitalea</taxon>
    </lineage>
</organism>
<name>A0AA41UJZ8_9BACT</name>
<dbReference type="SUPFAM" id="SSF103473">
    <property type="entry name" value="MFS general substrate transporter"/>
    <property type="match status" value="1"/>
</dbReference>
<dbReference type="InterPro" id="IPR020846">
    <property type="entry name" value="MFS_dom"/>
</dbReference>
<gene>
    <name evidence="6" type="ORF">MRX98_04615</name>
</gene>
<keyword evidence="3 4" id="KW-0472">Membrane</keyword>
<dbReference type="PANTHER" id="PTHR43129:SF1">
    <property type="entry name" value="FOSMIDOMYCIN RESISTANCE PROTEIN"/>
    <property type="match status" value="1"/>
</dbReference>
<sequence length="387" mass="41818">MNVYDKADIKVLFALTLVHFTGDFYSSFTNPLFPLFVEKLGLSLTQIGIIAGLNRLLAFIVQPSAGYLADRYQSRAFIFWGLLLPVVFIPLSGLAPGFWTLLIVIALGSIGSSMFHPSVTGMVPLYSGSNSGFAMSVFNTGGTLAFGLGPLFITWYAVRFSLAAVPLTMLMGLCVCIYLFFVVPIPQSEGFRHLGFFRSIKESLGNVWKSVFLIWLVMVLRAITGQSFLTFMPVLYVQKGFSLVSAGGIFALFTVAGTVSGLGAGLLSDRIGYKPVFLFFHFLMTPMLLLFLRLEGHWVYLGAILAGGSVLATMPIGVAMAQTLAPRGRSMVASLMMGLAFGLGGLVSPLVGRLADLYSIYAVLNAAAWLPLLTLPLIVAFPRVKQG</sequence>
<feature type="transmembrane region" description="Helical" evidence="4">
    <location>
        <begin position="72"/>
        <end position="91"/>
    </location>
</feature>
<keyword evidence="7" id="KW-1185">Reference proteome</keyword>
<evidence type="ECO:0000256" key="4">
    <source>
        <dbReference type="SAM" id="Phobius"/>
    </source>
</evidence>
<reference evidence="6" key="1">
    <citation type="submission" date="2022-04" db="EMBL/GenBank/DDBJ databases">
        <title>Desulfatitalea alkaliphila sp. nov., a novel anaerobic sulfate-reducing bacterium isolated from terrestrial mud volcano, Taman Peninsula, Russia.</title>
        <authorList>
            <person name="Khomyakova M.A."/>
            <person name="Merkel A.Y."/>
            <person name="Slobodkin A.I."/>
        </authorList>
    </citation>
    <scope>NUCLEOTIDE SEQUENCE</scope>
    <source>
        <strain evidence="6">M08but</strain>
    </source>
</reference>
<feature type="domain" description="Major facilitator superfamily (MFS) profile" evidence="5">
    <location>
        <begin position="11"/>
        <end position="383"/>
    </location>
</feature>
<keyword evidence="2 4" id="KW-1133">Transmembrane helix</keyword>
<feature type="transmembrane region" description="Helical" evidence="4">
    <location>
        <begin position="332"/>
        <end position="352"/>
    </location>
</feature>
<dbReference type="AlphaFoldDB" id="A0AA41UJZ8"/>
<dbReference type="Proteomes" id="UP001165427">
    <property type="component" value="Unassembled WGS sequence"/>
</dbReference>
<evidence type="ECO:0000259" key="5">
    <source>
        <dbReference type="PROSITE" id="PS50850"/>
    </source>
</evidence>
<dbReference type="EMBL" id="JALJRB010000003">
    <property type="protein sequence ID" value="MCJ8499846.1"/>
    <property type="molecule type" value="Genomic_DNA"/>
</dbReference>
<evidence type="ECO:0000256" key="1">
    <source>
        <dbReference type="ARBA" id="ARBA00022692"/>
    </source>
</evidence>
<dbReference type="Pfam" id="PF07690">
    <property type="entry name" value="MFS_1"/>
    <property type="match status" value="1"/>
</dbReference>
<accession>A0AA41UJZ8</accession>
<dbReference type="GO" id="GO:0005886">
    <property type="term" value="C:plasma membrane"/>
    <property type="evidence" value="ECO:0007669"/>
    <property type="project" value="TreeGrafter"/>
</dbReference>